<dbReference type="InterPro" id="IPR008928">
    <property type="entry name" value="6-hairpin_glycosidase_sf"/>
</dbReference>
<dbReference type="Proteomes" id="UP000253307">
    <property type="component" value="Unassembled WGS sequence"/>
</dbReference>
<accession>A0A368BXQ3</accession>
<comment type="caution">
    <text evidence="1">The sequence shown here is derived from an EMBL/GenBank/DDBJ whole genome shotgun (WGS) entry which is preliminary data.</text>
</comment>
<evidence type="ECO:0000313" key="2">
    <source>
        <dbReference type="Proteomes" id="UP000253307"/>
    </source>
</evidence>
<evidence type="ECO:0008006" key="3">
    <source>
        <dbReference type="Google" id="ProtNLM"/>
    </source>
</evidence>
<organism evidence="1 2">
    <name type="scientific">SAR86 cluster bacterium</name>
    <dbReference type="NCBI Taxonomy" id="2030880"/>
    <lineage>
        <taxon>Bacteria</taxon>
        <taxon>Pseudomonadati</taxon>
        <taxon>Pseudomonadota</taxon>
        <taxon>Gammaproteobacteria</taxon>
        <taxon>SAR86 cluster</taxon>
    </lineage>
</organism>
<reference evidence="1 2" key="1">
    <citation type="journal article" date="2018" name="Microbiome">
        <title>Fine metagenomic profile of the Mediterranean stratified and mixed water columns revealed by assembly and recruitment.</title>
        <authorList>
            <person name="Haro-Moreno J.M."/>
            <person name="Lopez-Perez M."/>
            <person name="De La Torre J.R."/>
            <person name="Picazo A."/>
            <person name="Camacho A."/>
            <person name="Rodriguez-Valera F."/>
        </authorList>
    </citation>
    <scope>NUCLEOTIDE SEQUENCE [LARGE SCALE GENOMIC DNA]</scope>
    <source>
        <strain evidence="1">MED-G82</strain>
    </source>
</reference>
<dbReference type="GO" id="GO:0005975">
    <property type="term" value="P:carbohydrate metabolic process"/>
    <property type="evidence" value="ECO:0007669"/>
    <property type="project" value="InterPro"/>
</dbReference>
<name>A0A368BXQ3_9GAMM</name>
<gene>
    <name evidence="1" type="ORF">DBW96_01920</name>
</gene>
<dbReference type="InterPro" id="IPR012341">
    <property type="entry name" value="6hp_glycosidase-like_sf"/>
</dbReference>
<dbReference type="EMBL" id="QOPE01000010">
    <property type="protein sequence ID" value="RCL41875.1"/>
    <property type="molecule type" value="Genomic_DNA"/>
</dbReference>
<dbReference type="AlphaFoldDB" id="A0A368BXQ3"/>
<dbReference type="Gene3D" id="1.50.10.10">
    <property type="match status" value="1"/>
</dbReference>
<protein>
    <recommendedName>
        <fullName evidence="3">Prenyltransferase</fullName>
    </recommendedName>
</protein>
<dbReference type="SUPFAM" id="SSF48208">
    <property type="entry name" value="Six-hairpin glycosidases"/>
    <property type="match status" value="1"/>
</dbReference>
<proteinExistence type="predicted"/>
<evidence type="ECO:0000313" key="1">
    <source>
        <dbReference type="EMBL" id="RCL41875.1"/>
    </source>
</evidence>
<sequence length="336" mass="38629">MAIHSSEDFIHHLGNKLKEYQNSDGSIVCKDDQTHDHWDHLEACIGLGIAGFKDEFERGLIWSRLNQNMDGSWYEEYKKSNPTKLNKQSNHAAYFATALAFHYTLFQDKAFIKENWNCLLMANDFLLDMQSESGAFIWNIDEDGEYDIDFLLTGNSSIVKSLECSIFLADEIGDTNKDKWHEIYQSAKKCIQAPKNNFDLKADRSNFSMDAYYPILSGALTTEQEDMYVEKTMQRFYVDGLGVKCVAEEPWVTVAETCEFCIALVKAGHRERAIKILQEVKTISDDEQIPYMGWQFNEKIFWPFEQPSWTIAALILAEDAIYNTSKASRVFTANLV</sequence>